<evidence type="ECO:0000256" key="1">
    <source>
        <dbReference type="ARBA" id="ARBA00022679"/>
    </source>
</evidence>
<name>B1ZU88_OPITP</name>
<sequence>MMRWTHPFTLQWKAIGLSPWRPVDAQGAPGKGMPRAVQAGFLLGLALFSGASGACGKETIRGLPFTRSYPLEEIGNVPRGPRLGFDAFGRLAVTHNGVYEVLNDTTWVDMSGQPADDGVIIVRVLQASEGRAYYGSRGSWGRVEFSAEGRLRAIPLAPADRPEWTLTASFSELLANDDGIFFAGWEGVVWWDPAKEQCRYFEVGGLSAIFRVGQRVFVSPYQRPLHELDYRQGILRPVANTDFAGSAVEFATPLDDTRTLLGIRDGRLVVFDGASATEWPWQAKHGLTGDISAVHHLIDGGTAVAIADRGLFLVSPEGELTSALTAPPYHRITGLGSREPGVLWVVTEDSIEKVLYGSPLTVFGQRLGLPVQWPKVVRWNGRVVVATRGRLYAAVAGPPGAASRFEPMPTPPTGAWAAAAFDSRMLVGNSAGVFVAESDGTFTPVPSVQDVQQLIMVGADLCFAIGKTETAALRWAGGQWSECAPRIGGVGHPAAVTHATAHAAWLELGANRVARLSLQEGRIKLRTFDKLAGNAMQWVNVGIVDDLVVLSGAIGKRLYFDERTESFCAAPQLERLLARSPHWIIRMEKDESGTLWAAHEEGVVTFTPKDGDYEMDVNSFDGLNDRYPVVHVLPHNDVWLSAGRSLHHVEQRRASERPGALQPQLVSVEDSRTNVELLHGHRARAEPLRLRFDQNSVALRFFSGTYAWRRAPIYEFRLNGADRWATLGSGSLLSLSGLHEGTYHLQVRIAGRGDRPAEPTTFDFEILPPWPRTSGAYVAYGLGLVFAIVGLVEWSSRRARRRNLALEQLVRDRTRQLEKTMEQLNEETRNAATLAERNRLAGEIHDSLQQGLSGAILQLDATLKLRSVTGLVRSRLEVVRNMVSYTRHEVQHAVWDLESPLLADTELGEALRKLTGLINPGTAKISIDVSGTPVPLPSATKHHLLRIAQETTTNAVRHASAQRIAIQVDYQADVVALTVVDDGVGFEPDDVLSKSGGHFGLRGLRDRARKLEGEIEIHSLPGQGTTIRVSVPLHPQPLIATDAQNRSF</sequence>
<protein>
    <submittedName>
        <fullName evidence="7">Histidine kinase</fullName>
    </submittedName>
</protein>
<dbReference type="InterPro" id="IPR013783">
    <property type="entry name" value="Ig-like_fold"/>
</dbReference>
<feature type="domain" description="Histidine kinase" evidence="6">
    <location>
        <begin position="944"/>
        <end position="1035"/>
    </location>
</feature>
<feature type="transmembrane region" description="Helical" evidence="5">
    <location>
        <begin position="777"/>
        <end position="794"/>
    </location>
</feature>
<dbReference type="InterPro" id="IPR003594">
    <property type="entry name" value="HATPase_dom"/>
</dbReference>
<evidence type="ECO:0000256" key="5">
    <source>
        <dbReference type="SAM" id="Phobius"/>
    </source>
</evidence>
<dbReference type="Pfam" id="PF02518">
    <property type="entry name" value="HATPase_c"/>
    <property type="match status" value="1"/>
</dbReference>
<feature type="coiled-coil region" evidence="4">
    <location>
        <begin position="807"/>
        <end position="837"/>
    </location>
</feature>
<organism evidence="7 8">
    <name type="scientific">Opitutus terrae (strain DSM 11246 / JCM 15787 / PB90-1)</name>
    <dbReference type="NCBI Taxonomy" id="452637"/>
    <lineage>
        <taxon>Bacteria</taxon>
        <taxon>Pseudomonadati</taxon>
        <taxon>Verrucomicrobiota</taxon>
        <taxon>Opitutia</taxon>
        <taxon>Opitutales</taxon>
        <taxon>Opitutaceae</taxon>
        <taxon>Opitutus</taxon>
    </lineage>
</organism>
<keyword evidence="2 7" id="KW-0418">Kinase</keyword>
<evidence type="ECO:0000313" key="7">
    <source>
        <dbReference type="EMBL" id="ACB76650.1"/>
    </source>
</evidence>
<dbReference type="InterPro" id="IPR005467">
    <property type="entry name" value="His_kinase_dom"/>
</dbReference>
<dbReference type="InterPro" id="IPR036890">
    <property type="entry name" value="HATPase_C_sf"/>
</dbReference>
<dbReference type="GO" id="GO:0016020">
    <property type="term" value="C:membrane"/>
    <property type="evidence" value="ECO:0007669"/>
    <property type="project" value="InterPro"/>
</dbReference>
<evidence type="ECO:0000256" key="4">
    <source>
        <dbReference type="SAM" id="Coils"/>
    </source>
</evidence>
<keyword evidence="4" id="KW-0175">Coiled coil</keyword>
<dbReference type="GO" id="GO:0000155">
    <property type="term" value="F:phosphorelay sensor kinase activity"/>
    <property type="evidence" value="ECO:0007669"/>
    <property type="project" value="InterPro"/>
</dbReference>
<keyword evidence="5" id="KW-1133">Transmembrane helix</keyword>
<dbReference type="HOGENOM" id="CLU_293861_0_0_0"/>
<accession>B1ZU88</accession>
<dbReference type="OrthoDB" id="175283at2"/>
<dbReference type="KEGG" id="ote:Oter_3373"/>
<dbReference type="PANTHER" id="PTHR24421">
    <property type="entry name" value="NITRATE/NITRITE SENSOR PROTEIN NARX-RELATED"/>
    <property type="match status" value="1"/>
</dbReference>
<keyword evidence="3" id="KW-0902">Two-component regulatory system</keyword>
<dbReference type="SMART" id="SM00387">
    <property type="entry name" value="HATPase_c"/>
    <property type="match status" value="1"/>
</dbReference>
<dbReference type="Pfam" id="PF07730">
    <property type="entry name" value="HisKA_3"/>
    <property type="match status" value="1"/>
</dbReference>
<dbReference type="eggNOG" id="COG1520">
    <property type="taxonomic scope" value="Bacteria"/>
</dbReference>
<dbReference type="CDD" id="cd16917">
    <property type="entry name" value="HATPase_UhpB-NarQ-NarX-like"/>
    <property type="match status" value="1"/>
</dbReference>
<keyword evidence="8" id="KW-1185">Reference proteome</keyword>
<dbReference type="RefSeq" id="WP_012376179.1">
    <property type="nucleotide sequence ID" value="NC_010571.1"/>
</dbReference>
<proteinExistence type="predicted"/>
<reference evidence="7 8" key="1">
    <citation type="journal article" date="2011" name="J. Bacteriol.">
        <title>Genome sequence of the verrucomicrobium Opitutus terrae PB90-1, an abundant inhabitant of rice paddy soil ecosystems.</title>
        <authorList>
            <person name="van Passel M.W."/>
            <person name="Kant R."/>
            <person name="Palva A."/>
            <person name="Copeland A."/>
            <person name="Lucas S."/>
            <person name="Lapidus A."/>
            <person name="Glavina del Rio T."/>
            <person name="Pitluck S."/>
            <person name="Goltsman E."/>
            <person name="Clum A."/>
            <person name="Sun H."/>
            <person name="Schmutz J."/>
            <person name="Larimer F.W."/>
            <person name="Land M.L."/>
            <person name="Hauser L."/>
            <person name="Kyrpides N."/>
            <person name="Mikhailova N."/>
            <person name="Richardson P.P."/>
            <person name="Janssen P.H."/>
            <person name="de Vos W.M."/>
            <person name="Smidt H."/>
        </authorList>
    </citation>
    <scope>NUCLEOTIDE SEQUENCE [LARGE SCALE GENOMIC DNA]</scope>
    <source>
        <strain evidence="8">DSM 11246 / JCM 15787 / PB90-1</strain>
    </source>
</reference>
<dbReference type="SUPFAM" id="SSF63829">
    <property type="entry name" value="Calcium-dependent phosphotriesterase"/>
    <property type="match status" value="1"/>
</dbReference>
<dbReference type="GO" id="GO:0046983">
    <property type="term" value="F:protein dimerization activity"/>
    <property type="evidence" value="ECO:0007669"/>
    <property type="project" value="InterPro"/>
</dbReference>
<dbReference type="PROSITE" id="PS50109">
    <property type="entry name" value="HIS_KIN"/>
    <property type="match status" value="1"/>
</dbReference>
<evidence type="ECO:0000259" key="6">
    <source>
        <dbReference type="PROSITE" id="PS50109"/>
    </source>
</evidence>
<evidence type="ECO:0000256" key="3">
    <source>
        <dbReference type="ARBA" id="ARBA00023012"/>
    </source>
</evidence>
<dbReference type="Gene3D" id="2.60.40.10">
    <property type="entry name" value="Immunoglobulins"/>
    <property type="match status" value="1"/>
</dbReference>
<dbReference type="PANTHER" id="PTHR24421:SF62">
    <property type="entry name" value="SENSORY TRANSDUCTION HISTIDINE KINASE"/>
    <property type="match status" value="1"/>
</dbReference>
<dbReference type="Proteomes" id="UP000007013">
    <property type="component" value="Chromosome"/>
</dbReference>
<dbReference type="eggNOG" id="COG4585">
    <property type="taxonomic scope" value="Bacteria"/>
</dbReference>
<keyword evidence="1" id="KW-0808">Transferase</keyword>
<dbReference type="EMBL" id="CP001032">
    <property type="protein sequence ID" value="ACB76650.1"/>
    <property type="molecule type" value="Genomic_DNA"/>
</dbReference>
<dbReference type="AlphaFoldDB" id="B1ZU88"/>
<dbReference type="Gene3D" id="3.30.565.10">
    <property type="entry name" value="Histidine kinase-like ATPase, C-terminal domain"/>
    <property type="match status" value="1"/>
</dbReference>
<keyword evidence="5" id="KW-0472">Membrane</keyword>
<gene>
    <name evidence="7" type="ordered locus">Oter_3373</name>
</gene>
<dbReference type="InterPro" id="IPR011712">
    <property type="entry name" value="Sig_transdc_His_kin_sub3_dim/P"/>
</dbReference>
<dbReference type="InterPro" id="IPR050482">
    <property type="entry name" value="Sensor_HK_TwoCompSys"/>
</dbReference>
<keyword evidence="5" id="KW-0812">Transmembrane</keyword>
<dbReference type="STRING" id="452637.Oter_3373"/>
<evidence type="ECO:0000313" key="8">
    <source>
        <dbReference type="Proteomes" id="UP000007013"/>
    </source>
</evidence>
<evidence type="ECO:0000256" key="2">
    <source>
        <dbReference type="ARBA" id="ARBA00022777"/>
    </source>
</evidence>
<dbReference type="Gene3D" id="1.20.5.1930">
    <property type="match status" value="1"/>
</dbReference>
<dbReference type="SUPFAM" id="SSF55874">
    <property type="entry name" value="ATPase domain of HSP90 chaperone/DNA topoisomerase II/histidine kinase"/>
    <property type="match status" value="1"/>
</dbReference>